<protein>
    <submittedName>
        <fullName evidence="1">Uncharacterized protein</fullName>
    </submittedName>
</protein>
<dbReference type="Proteomes" id="UP001060112">
    <property type="component" value="Chromosome"/>
</dbReference>
<dbReference type="RefSeq" id="WP_290140048.1">
    <property type="nucleotide sequence ID" value="NZ_CP101620.1"/>
</dbReference>
<keyword evidence="2" id="KW-1185">Reference proteome</keyword>
<accession>A0ABY5I2G7</accession>
<organism evidence="1 2">
    <name type="scientific">Allocoprobacillus halotolerans</name>
    <dbReference type="NCBI Taxonomy" id="2944914"/>
    <lineage>
        <taxon>Bacteria</taxon>
        <taxon>Bacillati</taxon>
        <taxon>Bacillota</taxon>
        <taxon>Erysipelotrichia</taxon>
        <taxon>Erysipelotrichales</taxon>
        <taxon>Erysipelotrichaceae</taxon>
        <taxon>Allocoprobacillus</taxon>
    </lineage>
</organism>
<gene>
    <name evidence="1" type="ORF">NMU03_16505</name>
</gene>
<reference evidence="1" key="1">
    <citation type="submission" date="2022-07" db="EMBL/GenBank/DDBJ databases">
        <title>Faecal culturing of patients with breast cancer.</title>
        <authorList>
            <person name="Teng N.M.Y."/>
            <person name="Kiu R."/>
            <person name="Evans R."/>
            <person name="Baker D.J."/>
            <person name="Zenner C."/>
            <person name="Robinson S.D."/>
            <person name="Hall L.J."/>
        </authorList>
    </citation>
    <scope>NUCLEOTIDE SEQUENCE</scope>
    <source>
        <strain evidence="1">LH1062</strain>
    </source>
</reference>
<proteinExistence type="predicted"/>
<evidence type="ECO:0000313" key="1">
    <source>
        <dbReference type="EMBL" id="UTY39145.1"/>
    </source>
</evidence>
<dbReference type="EMBL" id="CP101620">
    <property type="protein sequence ID" value="UTY39145.1"/>
    <property type="molecule type" value="Genomic_DNA"/>
</dbReference>
<evidence type="ECO:0000313" key="2">
    <source>
        <dbReference type="Proteomes" id="UP001060112"/>
    </source>
</evidence>
<name>A0ABY5I2G7_9FIRM</name>
<sequence length="80" mass="9580">MANEGKRCYCRCIQDMQMVIGKEELIIFQKNQIYACMIRTGDMEVSFYKIYGEEFSLSCSETEFKEYFRLIKHYTSDEKS</sequence>